<keyword evidence="2" id="KW-1185">Reference proteome</keyword>
<accession>A0ABS0H4Y2</accession>
<sequence length="164" mass="18097">MRLSDAPSADTATLPIEQAAREATRRLAPAELALFDDITVAWRHGRLAYQGRPHRPVGGTVGFGLDFTLIGELAYAVICTAVGEVLGPLANDRVRRRTWWRRRARPEAAEPSVGRREVTLRQSDVELLWAACRRHGVALGLSEGQAELLADAVRDAIRRPRDPS</sequence>
<evidence type="ECO:0000313" key="2">
    <source>
        <dbReference type="Proteomes" id="UP000638560"/>
    </source>
</evidence>
<protein>
    <submittedName>
        <fullName evidence="1">Uncharacterized protein</fullName>
    </submittedName>
</protein>
<dbReference type="Proteomes" id="UP000638560">
    <property type="component" value="Unassembled WGS sequence"/>
</dbReference>
<comment type="caution">
    <text evidence="1">The sequence shown here is derived from an EMBL/GenBank/DDBJ whole genome shotgun (WGS) entry which is preliminary data.</text>
</comment>
<gene>
    <name evidence="1" type="ORF">I0C86_31985</name>
</gene>
<dbReference type="RefSeq" id="WP_196205028.1">
    <property type="nucleotide sequence ID" value="NZ_JADPUN010000275.1"/>
</dbReference>
<evidence type="ECO:0000313" key="1">
    <source>
        <dbReference type="EMBL" id="MBF9133522.1"/>
    </source>
</evidence>
<name>A0ABS0H4Y2_9ACTN</name>
<dbReference type="EMBL" id="JADPUN010000275">
    <property type="protein sequence ID" value="MBF9133522.1"/>
    <property type="molecule type" value="Genomic_DNA"/>
</dbReference>
<proteinExistence type="predicted"/>
<reference evidence="1 2" key="1">
    <citation type="submission" date="2020-11" db="EMBL/GenBank/DDBJ databases">
        <title>A novel isolate from a Black sea contaminated sediment with potential to produce alkanes: Plantactinospora alkalitolerans sp. nov.</title>
        <authorList>
            <person name="Carro L."/>
            <person name="Veyisoglu A."/>
            <person name="Guven K."/>
            <person name="Schumann P."/>
            <person name="Klenk H.-P."/>
            <person name="Sahin N."/>
        </authorList>
    </citation>
    <scope>NUCLEOTIDE SEQUENCE [LARGE SCALE GENOMIC DNA]</scope>
    <source>
        <strain evidence="1 2">S1510</strain>
    </source>
</reference>
<organism evidence="1 2">
    <name type="scientific">Plantactinospora alkalitolerans</name>
    <dbReference type="NCBI Taxonomy" id="2789879"/>
    <lineage>
        <taxon>Bacteria</taxon>
        <taxon>Bacillati</taxon>
        <taxon>Actinomycetota</taxon>
        <taxon>Actinomycetes</taxon>
        <taxon>Micromonosporales</taxon>
        <taxon>Micromonosporaceae</taxon>
        <taxon>Plantactinospora</taxon>
    </lineage>
</organism>